<keyword evidence="2" id="KW-0472">Membrane</keyword>
<gene>
    <name evidence="3" type="ORF">HNQ75_002477</name>
</gene>
<evidence type="ECO:0000256" key="1">
    <source>
        <dbReference type="SAM" id="MobiDB-lite"/>
    </source>
</evidence>
<keyword evidence="2" id="KW-0812">Transmembrane</keyword>
<comment type="caution">
    <text evidence="3">The sequence shown here is derived from an EMBL/GenBank/DDBJ whole genome shotgun (WGS) entry which is preliminary data.</text>
</comment>
<feature type="region of interest" description="Disordered" evidence="1">
    <location>
        <begin position="1"/>
        <end position="34"/>
    </location>
</feature>
<evidence type="ECO:0000313" key="3">
    <source>
        <dbReference type="EMBL" id="MBB6180498.1"/>
    </source>
</evidence>
<keyword evidence="2" id="KW-1133">Transmembrane helix</keyword>
<name>A0A7X0DD24_9HYPH</name>
<accession>A0A7X0DD24</accession>
<feature type="region of interest" description="Disordered" evidence="1">
    <location>
        <begin position="63"/>
        <end position="103"/>
    </location>
</feature>
<evidence type="ECO:0000256" key="2">
    <source>
        <dbReference type="SAM" id="Phobius"/>
    </source>
</evidence>
<dbReference type="RefSeq" id="WP_077548549.1">
    <property type="nucleotide sequence ID" value="NZ_JACHEJ010000005.1"/>
</dbReference>
<feature type="compositionally biased region" description="Polar residues" evidence="1">
    <location>
        <begin position="1"/>
        <end position="14"/>
    </location>
</feature>
<evidence type="ECO:0000313" key="4">
    <source>
        <dbReference type="Proteomes" id="UP000535501"/>
    </source>
</evidence>
<dbReference type="EMBL" id="JACHEJ010000005">
    <property type="protein sequence ID" value="MBB6180498.1"/>
    <property type="molecule type" value="Genomic_DNA"/>
</dbReference>
<sequence>MNTRFDPNDPSTGSRHPGTTEKPLSGTEARQGRAGFPVLKVLIAGIVLVMIAWGVAEIWGQSTEPPAEQTATPPAGDTAPATQDAQPSADPAAAPPAANAPAN</sequence>
<organism evidence="3 4">
    <name type="scientific">Pseudorhizobium flavum</name>
    <dbReference type="NCBI Taxonomy" id="1335061"/>
    <lineage>
        <taxon>Bacteria</taxon>
        <taxon>Pseudomonadati</taxon>
        <taxon>Pseudomonadota</taxon>
        <taxon>Alphaproteobacteria</taxon>
        <taxon>Hyphomicrobiales</taxon>
        <taxon>Rhizobiaceae</taxon>
        <taxon>Rhizobium/Agrobacterium group</taxon>
        <taxon>Pseudorhizobium</taxon>
    </lineage>
</organism>
<proteinExistence type="predicted"/>
<dbReference type="Proteomes" id="UP000535501">
    <property type="component" value="Unassembled WGS sequence"/>
</dbReference>
<protein>
    <submittedName>
        <fullName evidence="3">Uncharacterized protein</fullName>
    </submittedName>
</protein>
<dbReference type="AlphaFoldDB" id="A0A7X0DD24"/>
<reference evidence="3 4" key="1">
    <citation type="submission" date="2020-08" db="EMBL/GenBank/DDBJ databases">
        <title>Genomic Encyclopedia of Type Strains, Phase IV (KMG-IV): sequencing the most valuable type-strain genomes for metagenomic binning, comparative biology and taxonomic classification.</title>
        <authorList>
            <person name="Goeker M."/>
        </authorList>
    </citation>
    <scope>NUCLEOTIDE SEQUENCE [LARGE SCALE GENOMIC DNA]</scope>
    <source>
        <strain evidence="3 4">DSM 102134</strain>
    </source>
</reference>
<keyword evidence="4" id="KW-1185">Reference proteome</keyword>
<feature type="transmembrane region" description="Helical" evidence="2">
    <location>
        <begin position="38"/>
        <end position="56"/>
    </location>
</feature>